<feature type="region of interest" description="Disordered" evidence="24">
    <location>
        <begin position="1715"/>
        <end position="1738"/>
    </location>
</feature>
<dbReference type="SMART" id="SM01295">
    <property type="entry name" value="K167R"/>
    <property type="match status" value="3"/>
</dbReference>
<sequence length="3239" mass="361412">MTAAPGAWGSRPGGLPLRRLTCSRSRMEHSCLLLLLCVSFLFAAALPLNGTELPKPTTTTSKDVTQFTDSTEENNLHKDLLTSMLILLLVFIIFILLAGYFFRFRRHRKAVVNSGDKKMPNGILEEQEQQRVMLLSRSPSGPKKYFPIPVENLEEEIRMRSADEGKLFREEFNSLTPGYVQGTFEMANKEENREKNRYPNILPYDHSRVILTQIDGVPPSDYINASYIDGYKEKNKFIAAQGPKQETVNDFWRMIWEQKSAIIVMLTNLKERKEEKCYQYWPDQGCWTYGSIRVSVEDCIVLVDYTIRKFCVQSLHDGCKAPRLVTQLHFTSWPDFGVPFTPIGMLKFLKKVKTLNPAHAGPIVVHCSAGVGRSGTFIVIDAIIDMMHAEQKVDVFEFVSRIRNQRPQMVQTDMQYSFIYQALLEYYLYGDTELDVSSLEKHLQTSHSAAPNLVKIGLEEEFKKLTNVRIMKENMRTGNLPANMKKARVIQIIPYDFNRVILSMKRGQEYTDYINASFIDGYRQKDYFIATQGPLPHTVEDFWRMVWEWKCHTIVMLTEVQEREQEKCCQYWPSEGSVTHGEITVEIKNDSLLDAISVRDFIVTYNQGNQEKQSRLIRQFHFHGWPEIGIPAEGKGMIDLIAAVQKQQQQTGNHPITVHCSAGAGRTGTFIALSNILERVKAEGLLDVFQAVKSLRLQRPHMVQTLMPLFGNIVVIKRNGTDGISFPLTASSCLFGRRTECDIRIQLPQVSKEHCKIEVNENKEAILTNLSTVNPTQLNGGCFQQPVPLKHGDVLTIIDRSFRFEYPLQSTPRKRRSRSPKDETLQVLHVQQVAEVELLRKQTSGSKSLHISDNAECEEKNANENKQSTEENISKPLPVKLQTPKSSHRIHQSSKKQNEMSPFSKLYEKLKHEITVKKSLQEGNISQRAAKEDGKSVLLEPNARISSSSFVYDVGSLTKEKEIGRSENIEECKITIKQEVISSECNQISAVRSATKKSFARSPRTSVSKEVSRDVGKRSHLQDHKELSTAGKSKGIEVTTKPSKEDDGNAAFSQKPCSIECLDYADQMKIYSSAIAVDKLTQTTNTTNVSEVDKYVLSIPTPRRKSPRSHFLSPSKEISGMNPVNTDTPTTGRRVSLKHKCLTEISAETQREDSVCRNDSLKQLPLAENKCLKQRRNSKQHTPGKPVKAEVLKEICDQANFVNSQEGRSETPASFSNSKSPRRNDRQNKELSNKSVHPETLASEELASELASPAGQKSDSGRKRGRPRTSGLLTEKALETNAIEENHDKTTDRKGSGTEEELATKGNHQKQGLEDASVMRPRRLSSKRRSSGSATVLKDNEAVSEVNISGLLAEEESGKTKGISEKRKSGDLLLQPLGKRKRVSFGGHLSPELFDKSLPPNSPLKRGAIPARLSLPFGNSPRAVLKKAQGLKRFAVQELSEHLQKEKMSPKNLPSQKSPAASSPASGKATPKFTLGSPAPYTKGRFSVSHITTPLPIAEEKDALAEDMNMKEKNGAQVKTPESSHINQDDKTFSTATPDKLTRSAQLTLKVTPMKRRSGSVAVINAKRRSGASSANLLVAKSWAEVVKLGVARPQSKTVKKSVQKGRHVKKITQSPKTPVRKIKGHFSTGHAESPATIVVGRAYSTTVRTAGRVPKVVKNPILKLNMNMDESFTGMTEMFQTPENKSGKTLPLATVQKIDFTPTCTAVEISELQTPEESGEMMVSPLNSSDASEQTQDNPGICHFLREEESLKSMFDAIPTKTPENRKVTLEENISVDSLSVIPDKQASRIKSRSKRRTPKQKSEPVEALSGIKQLLRTPKQRSEPVETLLGVKELMKTPKQKSEPVEALSGIKQLLRTPKQRSEPVETLLGVKELMKTPKQKSEPVEALSGIKQLLRTPKQRSEPVETLLGVKELMKTPKQKSEPVEALSGIKQLLRTPKQRSEPVETLLGVKELMKTPKQKSEPVDALSGIKHLLKTPEQKSEPVEVLSGIKRLMRTPQQKPEPVEVLSGIKRLMRTPPQELEPVSDEIAFKRLLKTPVQQREAVKDVAGVTLIKKTPKLKYQPVEDMIGVSRIFKSPKEKVEPIEDMFGISRLVKTPREKYQPVDDFVGLQKLMAEPRQKCSDFEVDYVGVKEMFDIPEEVKVRSVNAMDSKQKDTAPPCTNSSHNYEDKGNTSQDEDSQQKESTSEDQSTQRSTRGRSRKTVHPASAKQCDKNLNLKELQGVENKSAREEMGQISTSVAKNKARGRRTNRCIKEEIVSKHPDQEKVETLLFVEPGGATQRPGRGKRKELKELKPPSVNLESCGKDSSVQREKPANMEQTLQAYGINDILETEDDATVSVSSSIQNENCQLQTGLKKPENKSNEGGVKDSEEMLLSPRKRSRGAKKENTEPLIPPKRGRRARIDQGKQASSEDLHGTTRKLRKDPSAKMIQRDEQSLDKNTETAIAEESENRTKLEVKMTEKRVKSLRSARKHSTEVKADICGMALENIQNIQKTKETSPERDTETQSHIKSEIKVSQGDGTENAQENTTEASQGLKAESPSGETNKMPVTALNLEANSSAVQETSRTRNRRGKNGSLEKKTDEFAKDVNKLELIPPKFKSETEMDESSLKDSLGSVCVENTYQVTKDQNNPTGTSIRAANSDSLPCSHPKRTRNKQGILKAKQTEILQENQAQNSGTACRRGRGRKANFELEEASSKASGGKSSLPEDDKGITCKDGQHEASENPSSQVRRSRRKQTDSIPQIACSTFTEKQTLIADHSKDEASVKEQDSALEATPSSTEDNPQRRGKRQEVAAASQTSRSLSIRKRRGLLEGDEKKTTEREDQNPALGNKTLQAKANASARDKRKKIDLAAEAKSSSSLQRKRGLSETDDKEESTNEEQNMPLETVSCTKEKPLGRGRRKETVLASHTTNYISLRGKRGLPADNGREEAPKEDQNVPNQLRKGRRKEIALLEAPSSTSSQGKQGLSKESSRKNNDGEAKKLILENSASQEKRDPSKENSRQTITSAAVTSTSLQGLPEDGKNETPEEQQSIPLEVALSAKENPSRVGRRKTTSSKSEETSSTFLREKPGLPKDRGQKRILKVDEDASLENNSSQEKTRQLRSTRKRVQFTSEAATSTSLHKNGDLPGNVNTLETQNGCLASTGSEKNNQSGKEEANPVQQATSTSRRRKCLLPADNLASKRLKSENDENRSLQKGKRNKSKEELGEEDVRATWTAGGTDRKTRSSTRTSARTRK</sequence>
<feature type="domain" description="Tyrosine-protein phosphatase" evidence="27">
    <location>
        <begin position="458"/>
        <end position="705"/>
    </location>
</feature>
<evidence type="ECO:0000256" key="21">
    <source>
        <dbReference type="ARBA" id="ARBA00053907"/>
    </source>
</evidence>
<feature type="compositionally biased region" description="Basic and acidic residues" evidence="24">
    <location>
        <begin position="2973"/>
        <end position="2987"/>
    </location>
</feature>
<feature type="compositionally biased region" description="Basic and acidic residues" evidence="24">
    <location>
        <begin position="3187"/>
        <end position="3196"/>
    </location>
</feature>
<keyword evidence="18" id="KW-0325">Glycoprotein</keyword>
<feature type="compositionally biased region" description="Polar residues" evidence="24">
    <location>
        <begin position="3133"/>
        <end position="3155"/>
    </location>
</feature>
<feature type="compositionally biased region" description="Polar residues" evidence="24">
    <location>
        <begin position="2522"/>
        <end position="2536"/>
    </location>
</feature>
<dbReference type="SUPFAM" id="SSF52799">
    <property type="entry name" value="(Phosphotyrosine protein) phosphatases II"/>
    <property type="match status" value="2"/>
</dbReference>
<feature type="compositionally biased region" description="Basic and acidic residues" evidence="24">
    <location>
        <begin position="1284"/>
        <end position="1297"/>
    </location>
</feature>
<dbReference type="FunFam" id="3.90.190.10:FF:000022">
    <property type="entry name" value="Receptor-type tyrosine-protein phosphatase epsilon"/>
    <property type="match status" value="1"/>
</dbReference>
<feature type="compositionally biased region" description="Basic and acidic residues" evidence="24">
    <location>
        <begin position="1356"/>
        <end position="1367"/>
    </location>
</feature>
<dbReference type="SMART" id="SM00194">
    <property type="entry name" value="PTPc"/>
    <property type="match status" value="2"/>
</dbReference>
<protein>
    <recommendedName>
        <fullName evidence="23">Receptor-type tyrosine-protein phosphatase epsilon</fullName>
        <ecNumber evidence="5">3.1.3.48</ecNumber>
    </recommendedName>
</protein>
<dbReference type="GO" id="GO:0005634">
    <property type="term" value="C:nucleus"/>
    <property type="evidence" value="ECO:0007669"/>
    <property type="project" value="UniProtKB-SubCell"/>
</dbReference>
<evidence type="ECO:0000256" key="22">
    <source>
        <dbReference type="ARBA" id="ARBA00062223"/>
    </source>
</evidence>
<keyword evidence="17 25" id="KW-0472">Membrane</keyword>
<dbReference type="Pfam" id="PF00498">
    <property type="entry name" value="FHA"/>
    <property type="match status" value="1"/>
</dbReference>
<keyword evidence="15" id="KW-0904">Protein phosphatase</keyword>
<evidence type="ECO:0000256" key="7">
    <source>
        <dbReference type="ARBA" id="ARBA00022490"/>
    </source>
</evidence>
<feature type="compositionally biased region" description="Polar residues" evidence="24">
    <location>
        <begin position="1122"/>
        <end position="1133"/>
    </location>
</feature>
<feature type="region of interest" description="Disordered" evidence="24">
    <location>
        <begin position="2149"/>
        <end position="2250"/>
    </location>
</feature>
<evidence type="ECO:0000313" key="30">
    <source>
        <dbReference type="Proteomes" id="UP001623348"/>
    </source>
</evidence>
<keyword evidence="14" id="KW-0832">Ubl conjugation</keyword>
<dbReference type="Gene3D" id="3.90.190.10">
    <property type="entry name" value="Protein tyrosine phosphatase superfamily"/>
    <property type="match status" value="2"/>
</dbReference>
<evidence type="ECO:0000256" key="13">
    <source>
        <dbReference type="ARBA" id="ARBA00022801"/>
    </source>
</evidence>
<feature type="compositionally biased region" description="Basic and acidic residues" evidence="24">
    <location>
        <begin position="2359"/>
        <end position="2374"/>
    </location>
</feature>
<feature type="compositionally biased region" description="Low complexity" evidence="24">
    <location>
        <begin position="3230"/>
        <end position="3239"/>
    </location>
</feature>
<keyword evidence="13" id="KW-0378">Hydrolase</keyword>
<feature type="region of interest" description="Disordered" evidence="24">
    <location>
        <begin position="996"/>
        <end position="1052"/>
    </location>
</feature>
<feature type="compositionally biased region" description="Basic and acidic residues" evidence="24">
    <location>
        <begin position="2497"/>
        <end position="2517"/>
    </location>
</feature>
<dbReference type="InterPro" id="IPR012568">
    <property type="entry name" value="KI67R"/>
</dbReference>
<feature type="transmembrane region" description="Helical" evidence="25">
    <location>
        <begin position="80"/>
        <end position="102"/>
    </location>
</feature>
<feature type="compositionally biased region" description="Basic and acidic residues" evidence="24">
    <location>
        <begin position="1222"/>
        <end position="1232"/>
    </location>
</feature>
<feature type="compositionally biased region" description="Polar residues" evidence="24">
    <location>
        <begin position="2742"/>
        <end position="2756"/>
    </location>
</feature>
<dbReference type="SUPFAM" id="SSF49879">
    <property type="entry name" value="SMAD/FHA domain"/>
    <property type="match status" value="1"/>
</dbReference>
<dbReference type="GO" id="GO:0004725">
    <property type="term" value="F:protein tyrosine phosphatase activity"/>
    <property type="evidence" value="ECO:0007669"/>
    <property type="project" value="UniProtKB-EC"/>
</dbReference>
<dbReference type="CDD" id="cd14620">
    <property type="entry name" value="R-PTPc-E-1"/>
    <property type="match status" value="1"/>
</dbReference>
<feature type="region of interest" description="Disordered" evidence="24">
    <location>
        <begin position="1439"/>
        <end position="1478"/>
    </location>
</feature>
<dbReference type="Proteomes" id="UP001623348">
    <property type="component" value="Unassembled WGS sequence"/>
</dbReference>
<evidence type="ECO:0000256" key="15">
    <source>
        <dbReference type="ARBA" id="ARBA00022912"/>
    </source>
</evidence>
<keyword evidence="10 25" id="KW-0812">Transmembrane</keyword>
<feature type="compositionally biased region" description="Basic residues" evidence="24">
    <location>
        <begin position="1789"/>
        <end position="1801"/>
    </location>
</feature>
<keyword evidence="12" id="KW-0677">Repeat</keyword>
<dbReference type="PROSITE" id="PS50055">
    <property type="entry name" value="TYR_PHOSPHATASE_PTP"/>
    <property type="match status" value="2"/>
</dbReference>
<organism evidence="29 30">
    <name type="scientific">Grus japonensis</name>
    <name type="common">Japanese crane</name>
    <name type="synonym">Red-crowned crane</name>
    <dbReference type="NCBI Taxonomy" id="30415"/>
    <lineage>
        <taxon>Eukaryota</taxon>
        <taxon>Metazoa</taxon>
        <taxon>Chordata</taxon>
        <taxon>Craniata</taxon>
        <taxon>Vertebrata</taxon>
        <taxon>Euteleostomi</taxon>
        <taxon>Archelosauria</taxon>
        <taxon>Archosauria</taxon>
        <taxon>Dinosauria</taxon>
        <taxon>Saurischia</taxon>
        <taxon>Theropoda</taxon>
        <taxon>Coelurosauria</taxon>
        <taxon>Aves</taxon>
        <taxon>Neognathae</taxon>
        <taxon>Neoaves</taxon>
        <taxon>Gruiformes</taxon>
        <taxon>Gruidae</taxon>
        <taxon>Grus</taxon>
    </lineage>
</organism>
<feature type="region of interest" description="Disordered" evidence="24">
    <location>
        <begin position="842"/>
        <end position="901"/>
    </location>
</feature>
<feature type="compositionally biased region" description="Basic residues" evidence="24">
    <location>
        <begin position="1320"/>
        <end position="1330"/>
    </location>
</feature>
<feature type="compositionally biased region" description="Basic and acidic residues" evidence="24">
    <location>
        <begin position="2709"/>
        <end position="2726"/>
    </location>
</feature>
<dbReference type="InterPro" id="IPR000387">
    <property type="entry name" value="Tyr_Pase_dom"/>
</dbReference>
<feature type="compositionally biased region" description="Basic and acidic residues" evidence="24">
    <location>
        <begin position="2761"/>
        <end position="2773"/>
    </location>
</feature>
<dbReference type="PROSITE" id="PS50056">
    <property type="entry name" value="TYR_PHOSPHATASE_2"/>
    <property type="match status" value="2"/>
</dbReference>
<feature type="compositionally biased region" description="Polar residues" evidence="24">
    <location>
        <begin position="2959"/>
        <end position="2972"/>
    </location>
</feature>
<evidence type="ECO:0000259" key="26">
    <source>
        <dbReference type="PROSITE" id="PS50006"/>
    </source>
</evidence>
<evidence type="ECO:0000256" key="12">
    <source>
        <dbReference type="ARBA" id="ARBA00022737"/>
    </source>
</evidence>
<evidence type="ECO:0000256" key="17">
    <source>
        <dbReference type="ARBA" id="ARBA00023136"/>
    </source>
</evidence>
<dbReference type="GO" id="GO:0005737">
    <property type="term" value="C:cytoplasm"/>
    <property type="evidence" value="ECO:0007669"/>
    <property type="project" value="UniProtKB-SubCell"/>
</dbReference>
<dbReference type="SMART" id="SM00404">
    <property type="entry name" value="PTPc_motif"/>
    <property type="match status" value="2"/>
</dbReference>
<evidence type="ECO:0000256" key="2">
    <source>
        <dbReference type="ARBA" id="ARBA00004251"/>
    </source>
</evidence>
<evidence type="ECO:0000256" key="9">
    <source>
        <dbReference type="ARBA" id="ARBA00022553"/>
    </source>
</evidence>
<feature type="compositionally biased region" description="Polar residues" evidence="24">
    <location>
        <begin position="2628"/>
        <end position="2648"/>
    </location>
</feature>
<keyword evidence="9" id="KW-0597">Phosphoprotein</keyword>
<keyword evidence="11" id="KW-0732">Signal</keyword>
<feature type="compositionally biased region" description="Basic and acidic residues" evidence="24">
    <location>
        <begin position="2929"/>
        <end position="2939"/>
    </location>
</feature>
<keyword evidence="19" id="KW-0539">Nucleus</keyword>
<feature type="region of interest" description="Disordered" evidence="24">
    <location>
        <begin position="2279"/>
        <end position="2319"/>
    </location>
</feature>
<dbReference type="PROSITE" id="PS00383">
    <property type="entry name" value="TYR_PHOSPHATASE_1"/>
    <property type="match status" value="2"/>
</dbReference>
<evidence type="ECO:0000256" key="11">
    <source>
        <dbReference type="ARBA" id="ARBA00022729"/>
    </source>
</evidence>
<feature type="compositionally biased region" description="Polar residues" evidence="24">
    <location>
        <begin position="1726"/>
        <end position="1738"/>
    </location>
</feature>
<evidence type="ECO:0000256" key="23">
    <source>
        <dbReference type="ARBA" id="ARBA00072659"/>
    </source>
</evidence>
<feature type="compositionally biased region" description="Basic and acidic residues" evidence="24">
    <location>
        <begin position="2404"/>
        <end position="2419"/>
    </location>
</feature>
<dbReference type="InterPro" id="IPR008984">
    <property type="entry name" value="SMAD_FHA_dom_sf"/>
</dbReference>
<evidence type="ECO:0000256" key="25">
    <source>
        <dbReference type="SAM" id="Phobius"/>
    </source>
</evidence>
<dbReference type="PANTHER" id="PTHR21603:SF17">
    <property type="entry name" value="PROLIFERATION MARKER PROTEIN KI-67"/>
    <property type="match status" value="1"/>
</dbReference>
<feature type="compositionally biased region" description="Polar residues" evidence="24">
    <location>
        <begin position="842"/>
        <end position="851"/>
    </location>
</feature>
<comment type="function">
    <text evidence="21">Isoform 1 and isoform 2 act as a negative regulator of FceRI-mediated signal transduction leading to cytokine production and degranulation, most likely by acting at the level of SYK to affect downstream events such as phosphorylation of SLP76 and LAT and mobilization of Ca(2+).</text>
</comment>
<feature type="compositionally biased region" description="Basic and acidic residues" evidence="24">
    <location>
        <begin position="3069"/>
        <end position="3089"/>
    </location>
</feature>
<feature type="region of interest" description="Disordered" evidence="24">
    <location>
        <begin position="1202"/>
        <end position="1367"/>
    </location>
</feature>
<feature type="compositionally biased region" description="Polar residues" evidence="24">
    <location>
        <begin position="2669"/>
        <end position="2681"/>
    </location>
</feature>
<feature type="compositionally biased region" description="Acidic residues" evidence="24">
    <location>
        <begin position="2872"/>
        <end position="2881"/>
    </location>
</feature>
<feature type="compositionally biased region" description="Polar residues" evidence="24">
    <location>
        <begin position="3005"/>
        <end position="3019"/>
    </location>
</feature>
<feature type="compositionally biased region" description="Basic and acidic residues" evidence="24">
    <location>
        <begin position="2452"/>
        <end position="2467"/>
    </location>
</feature>
<accession>A0ABC9X4I3</accession>
<evidence type="ECO:0000259" key="28">
    <source>
        <dbReference type="PROSITE" id="PS50056"/>
    </source>
</evidence>
<evidence type="ECO:0000256" key="1">
    <source>
        <dbReference type="ARBA" id="ARBA00004123"/>
    </source>
</evidence>
<dbReference type="CDD" id="cd22673">
    <property type="entry name" value="FHA_Ki67"/>
    <property type="match status" value="1"/>
</dbReference>
<feature type="region of interest" description="Disordered" evidence="24">
    <location>
        <begin position="2628"/>
        <end position="3239"/>
    </location>
</feature>
<feature type="domain" description="Tyrosine specific protein phosphatases" evidence="28">
    <location>
        <begin position="346"/>
        <end position="417"/>
    </location>
</feature>
<feature type="compositionally biased region" description="Basic and acidic residues" evidence="24">
    <location>
        <begin position="2426"/>
        <end position="2444"/>
    </location>
</feature>
<evidence type="ECO:0000256" key="18">
    <source>
        <dbReference type="ARBA" id="ARBA00023180"/>
    </source>
</evidence>
<feature type="compositionally biased region" description="Polar residues" evidence="24">
    <location>
        <begin position="3113"/>
        <end position="3125"/>
    </location>
</feature>
<dbReference type="InterPro" id="IPR016130">
    <property type="entry name" value="Tyr_Pase_AS"/>
</dbReference>
<feature type="compositionally biased region" description="Low complexity" evidence="24">
    <location>
        <begin position="1241"/>
        <end position="1252"/>
    </location>
</feature>
<feature type="domain" description="Tyrosine-protein phosphatase" evidence="27">
    <location>
        <begin position="168"/>
        <end position="426"/>
    </location>
</feature>
<dbReference type="EMBL" id="BAAFJT010000007">
    <property type="protein sequence ID" value="GAB0191919.1"/>
    <property type="molecule type" value="Genomic_DNA"/>
</dbReference>
<feature type="domain" description="FHA" evidence="26">
    <location>
        <begin position="733"/>
        <end position="783"/>
    </location>
</feature>
<feature type="compositionally biased region" description="Basic and acidic residues" evidence="24">
    <location>
        <begin position="1439"/>
        <end position="1449"/>
    </location>
</feature>
<dbReference type="SMART" id="SM00240">
    <property type="entry name" value="FHA"/>
    <property type="match status" value="1"/>
</dbReference>
<feature type="region of interest" description="Disordered" evidence="24">
    <location>
        <begin position="1515"/>
        <end position="1536"/>
    </location>
</feature>
<dbReference type="Pfam" id="PF00102">
    <property type="entry name" value="Y_phosphatase"/>
    <property type="match status" value="2"/>
</dbReference>
<evidence type="ECO:0000256" key="3">
    <source>
        <dbReference type="ARBA" id="ARBA00004496"/>
    </source>
</evidence>
<evidence type="ECO:0000259" key="27">
    <source>
        <dbReference type="PROSITE" id="PS50055"/>
    </source>
</evidence>
<keyword evidence="8" id="KW-1017">Isopeptide bond</keyword>
<evidence type="ECO:0000256" key="5">
    <source>
        <dbReference type="ARBA" id="ARBA00013064"/>
    </source>
</evidence>
<feature type="compositionally biased region" description="Basic and acidic residues" evidence="24">
    <location>
        <begin position="2994"/>
        <end position="3004"/>
    </location>
</feature>
<feature type="compositionally biased region" description="Low complexity" evidence="24">
    <location>
        <begin position="1454"/>
        <end position="1472"/>
    </location>
</feature>
<dbReference type="InterPro" id="IPR000253">
    <property type="entry name" value="FHA_dom"/>
</dbReference>
<evidence type="ECO:0000256" key="19">
    <source>
        <dbReference type="ARBA" id="ARBA00023242"/>
    </source>
</evidence>
<dbReference type="InterPro" id="IPR000242">
    <property type="entry name" value="PTP_cat"/>
</dbReference>
<dbReference type="Gene3D" id="2.60.200.20">
    <property type="match status" value="1"/>
</dbReference>
<proteinExistence type="inferred from homology"/>
<dbReference type="InterPro" id="IPR003595">
    <property type="entry name" value="Tyr_Pase_cat"/>
</dbReference>
<feature type="compositionally biased region" description="Polar residues" evidence="24">
    <location>
        <begin position="1202"/>
        <end position="1219"/>
    </location>
</feature>
<reference evidence="29 30" key="1">
    <citation type="submission" date="2024-06" db="EMBL/GenBank/DDBJ databases">
        <title>The draft genome of Grus japonensis, version 3.</title>
        <authorList>
            <person name="Nabeshima K."/>
            <person name="Suzuki S."/>
            <person name="Onuma M."/>
        </authorList>
    </citation>
    <scope>NUCLEOTIDE SEQUENCE [LARGE SCALE GENOMIC DNA]</scope>
    <source>
        <strain evidence="29 30">451A</strain>
    </source>
</reference>
<comment type="caution">
    <text evidence="29">The sequence shown here is derived from an EMBL/GenBank/DDBJ whole genome shotgun (WGS) entry which is preliminary data.</text>
</comment>
<feature type="compositionally biased region" description="Basic and acidic residues" evidence="24">
    <location>
        <begin position="3205"/>
        <end position="3215"/>
    </location>
</feature>
<evidence type="ECO:0000313" key="29">
    <source>
        <dbReference type="EMBL" id="GAB0191919.1"/>
    </source>
</evidence>
<dbReference type="InterPro" id="IPR029021">
    <property type="entry name" value="Prot-tyrosine_phosphatase-like"/>
</dbReference>
<feature type="compositionally biased region" description="Basic and acidic residues" evidence="24">
    <location>
        <begin position="2813"/>
        <end position="2828"/>
    </location>
</feature>
<name>A0ABC9X4I3_GRUJA</name>
<evidence type="ECO:0000256" key="8">
    <source>
        <dbReference type="ARBA" id="ARBA00022499"/>
    </source>
</evidence>
<feature type="region of interest" description="Disordered" evidence="24">
    <location>
        <begin position="2352"/>
        <end position="2587"/>
    </location>
</feature>
<evidence type="ECO:0000256" key="20">
    <source>
        <dbReference type="ARBA" id="ARBA00023306"/>
    </source>
</evidence>
<evidence type="ECO:0000256" key="10">
    <source>
        <dbReference type="ARBA" id="ARBA00022692"/>
    </source>
</evidence>
<feature type="compositionally biased region" description="Basic and acidic residues" evidence="24">
    <location>
        <begin position="1010"/>
        <end position="1027"/>
    </location>
</feature>
<evidence type="ECO:0000256" key="4">
    <source>
        <dbReference type="ARBA" id="ARBA00007765"/>
    </source>
</evidence>
<keyword evidence="20" id="KW-0131">Cell cycle</keyword>
<evidence type="ECO:0000256" key="24">
    <source>
        <dbReference type="SAM" id="MobiDB-lite"/>
    </source>
</evidence>
<comment type="subunit">
    <text evidence="22">Monomer. Isoform 2: Homodimer. Can form oligomers. Dimerization is increased by oxidative stress and decreased by EGFR. Isoform 2 interacts with GRB2.</text>
</comment>
<dbReference type="GO" id="GO:0005886">
    <property type="term" value="C:plasma membrane"/>
    <property type="evidence" value="ECO:0007669"/>
    <property type="project" value="UniProtKB-SubCell"/>
</dbReference>
<keyword evidence="30" id="KW-1185">Reference proteome</keyword>
<keyword evidence="7" id="KW-0963">Cytoplasm</keyword>
<dbReference type="Pfam" id="PF15276">
    <property type="entry name" value="PP1_bind"/>
    <property type="match status" value="1"/>
</dbReference>
<feature type="compositionally biased region" description="Polar residues" evidence="24">
    <location>
        <begin position="2559"/>
        <end position="2568"/>
    </location>
</feature>
<gene>
    <name evidence="29" type="ORF">GRJ2_001657200</name>
</gene>
<evidence type="ECO:0000256" key="16">
    <source>
        <dbReference type="ARBA" id="ARBA00022989"/>
    </source>
</evidence>
<keyword evidence="16 25" id="KW-1133">Transmembrane helix</keyword>
<dbReference type="FunFam" id="3.90.190.10:FF:000007">
    <property type="entry name" value="Receptor-type tyrosine-protein phosphatase alpha"/>
    <property type="match status" value="1"/>
</dbReference>
<keyword evidence="6" id="KW-1003">Cell membrane</keyword>
<evidence type="ECO:0000256" key="14">
    <source>
        <dbReference type="ARBA" id="ARBA00022843"/>
    </source>
</evidence>
<comment type="subcellular location">
    <subcellularLocation>
        <location evidence="2">Cell membrane</location>
        <topology evidence="2">Single-pass type I membrane protein</topology>
    </subcellularLocation>
    <subcellularLocation>
        <location evidence="3">Cytoplasm</location>
    </subcellularLocation>
    <subcellularLocation>
        <location evidence="1">Nucleus</location>
    </subcellularLocation>
</comment>
<feature type="compositionally biased region" description="Basic and acidic residues" evidence="24">
    <location>
        <begin position="857"/>
        <end position="873"/>
    </location>
</feature>
<dbReference type="PANTHER" id="PTHR21603">
    <property type="entry name" value="ANTIGEN KI-67-LIKE PROTEIN"/>
    <property type="match status" value="1"/>
</dbReference>
<dbReference type="PROSITE" id="PS50006">
    <property type="entry name" value="FHA_DOMAIN"/>
    <property type="match status" value="1"/>
</dbReference>
<feature type="region of interest" description="Disordered" evidence="24">
    <location>
        <begin position="1101"/>
        <end position="1135"/>
    </location>
</feature>
<dbReference type="EC" id="3.1.3.48" evidence="5"/>
<dbReference type="InterPro" id="IPR029334">
    <property type="entry name" value="PP1-bd"/>
</dbReference>
<feature type="region of interest" description="Disordered" evidence="24">
    <location>
        <begin position="1786"/>
        <end position="1808"/>
    </location>
</feature>
<feature type="domain" description="Tyrosine specific protein phosphatases" evidence="28">
    <location>
        <begin position="635"/>
        <end position="710"/>
    </location>
</feature>
<evidence type="ECO:0000256" key="6">
    <source>
        <dbReference type="ARBA" id="ARBA00022475"/>
    </source>
</evidence>
<dbReference type="PRINTS" id="PR00700">
    <property type="entry name" value="PRTYPHPHTASE"/>
</dbReference>
<comment type="similarity">
    <text evidence="4">Belongs to the protein-tyrosine phosphatase family. Receptor class 4 subfamily.</text>
</comment>